<proteinExistence type="predicted"/>
<dbReference type="AlphaFoldDB" id="A0A9W6XSQ9"/>
<organism evidence="1 2">
    <name type="scientific">Phytophthora fragariaefolia</name>
    <dbReference type="NCBI Taxonomy" id="1490495"/>
    <lineage>
        <taxon>Eukaryota</taxon>
        <taxon>Sar</taxon>
        <taxon>Stramenopiles</taxon>
        <taxon>Oomycota</taxon>
        <taxon>Peronosporomycetes</taxon>
        <taxon>Peronosporales</taxon>
        <taxon>Peronosporaceae</taxon>
        <taxon>Phytophthora</taxon>
    </lineage>
</organism>
<comment type="caution">
    <text evidence="1">The sequence shown here is derived from an EMBL/GenBank/DDBJ whole genome shotgun (WGS) entry which is preliminary data.</text>
</comment>
<gene>
    <name evidence="1" type="ORF">Pfra01_001552500</name>
</gene>
<dbReference type="EMBL" id="BSXT01001687">
    <property type="protein sequence ID" value="GMF44501.1"/>
    <property type="molecule type" value="Genomic_DNA"/>
</dbReference>
<accession>A0A9W6XSQ9</accession>
<protein>
    <submittedName>
        <fullName evidence="1">Unnamed protein product</fullName>
    </submittedName>
</protein>
<evidence type="ECO:0000313" key="2">
    <source>
        <dbReference type="Proteomes" id="UP001165121"/>
    </source>
</evidence>
<keyword evidence="2" id="KW-1185">Reference proteome</keyword>
<reference evidence="1" key="1">
    <citation type="submission" date="2023-04" db="EMBL/GenBank/DDBJ databases">
        <title>Phytophthora fragariaefolia NBRC 109709.</title>
        <authorList>
            <person name="Ichikawa N."/>
            <person name="Sato H."/>
            <person name="Tonouchi N."/>
        </authorList>
    </citation>
    <scope>NUCLEOTIDE SEQUENCE</scope>
    <source>
        <strain evidence="1">NBRC 109709</strain>
    </source>
</reference>
<dbReference type="PANTHER" id="PTHR11439">
    <property type="entry name" value="GAG-POL-RELATED RETROTRANSPOSON"/>
    <property type="match status" value="1"/>
</dbReference>
<sequence length="198" mass="22149">MSCYSWAPALCARVAAQLKAKFALTSMGGVKYLLGIEITLDGVPKTSCLASVLTSKNSSRNLFSRILMGAGHRKLQLSHEQWSKQTDIPYRKLVGQLQYLVSGSRPDIAHAVRHLGKFLSCYTEQHYREVERVLRYLLQTRDYALHLDIVHGDNVDILVFTDSDYANDPDDVKLVSDDITFLDGNVIAYGSRKQGINA</sequence>
<dbReference type="PANTHER" id="PTHR11439:SF483">
    <property type="entry name" value="PEPTIDE SYNTHASE GLIP-LIKE, PUTATIVE (AFU_ORTHOLOGUE AFUA_3G12920)-RELATED"/>
    <property type="match status" value="1"/>
</dbReference>
<evidence type="ECO:0000313" key="1">
    <source>
        <dbReference type="EMBL" id="GMF44501.1"/>
    </source>
</evidence>
<dbReference type="OrthoDB" id="107701at2759"/>
<dbReference type="Proteomes" id="UP001165121">
    <property type="component" value="Unassembled WGS sequence"/>
</dbReference>
<name>A0A9W6XSQ9_9STRA</name>